<dbReference type="AlphaFoldDB" id="A0A512E4Q4"/>
<dbReference type="InterPro" id="IPR011335">
    <property type="entry name" value="Restrct_endonuc-II-like"/>
</dbReference>
<dbReference type="InterPro" id="IPR011856">
    <property type="entry name" value="tRNA_endonuc-like_dom_sf"/>
</dbReference>
<proteinExistence type="predicted"/>
<dbReference type="RefSeq" id="WP_044437691.1">
    <property type="nucleotide sequence ID" value="NZ_BJYZ01000124.1"/>
</dbReference>
<dbReference type="InterPro" id="IPR052906">
    <property type="entry name" value="Type_IV_Methyl-Rstrct_Enzyme"/>
</dbReference>
<dbReference type="Proteomes" id="UP000321523">
    <property type="component" value="Unassembled WGS sequence"/>
</dbReference>
<dbReference type="PANTHER" id="PTHR30015">
    <property type="entry name" value="MRR RESTRICTION SYSTEM PROTEIN"/>
    <property type="match status" value="1"/>
</dbReference>
<evidence type="ECO:0000259" key="1">
    <source>
        <dbReference type="Pfam" id="PF04471"/>
    </source>
</evidence>
<reference evidence="2 3" key="1">
    <citation type="submission" date="2019-07" db="EMBL/GenBank/DDBJ databases">
        <title>Whole genome shotgun sequence of Skermanella aerolata NBRC 106429.</title>
        <authorList>
            <person name="Hosoyama A."/>
            <person name="Uohara A."/>
            <person name="Ohji S."/>
            <person name="Ichikawa N."/>
        </authorList>
    </citation>
    <scope>NUCLEOTIDE SEQUENCE [LARGE SCALE GENOMIC DNA]</scope>
    <source>
        <strain evidence="2 3">NBRC 106429</strain>
    </source>
</reference>
<evidence type="ECO:0000313" key="3">
    <source>
        <dbReference type="Proteomes" id="UP000321523"/>
    </source>
</evidence>
<dbReference type="PANTHER" id="PTHR30015:SF7">
    <property type="entry name" value="TYPE IV METHYL-DIRECTED RESTRICTION ENZYME ECOKMRR"/>
    <property type="match status" value="1"/>
</dbReference>
<accession>A0A512E4Q4</accession>
<dbReference type="Gene3D" id="3.40.1350.10">
    <property type="match status" value="1"/>
</dbReference>
<dbReference type="EMBL" id="BJYZ01000124">
    <property type="protein sequence ID" value="GEO43673.1"/>
    <property type="molecule type" value="Genomic_DNA"/>
</dbReference>
<dbReference type="GO" id="GO:0009307">
    <property type="term" value="P:DNA restriction-modification system"/>
    <property type="evidence" value="ECO:0007669"/>
    <property type="project" value="InterPro"/>
</dbReference>
<name>A0A512E4Q4_9PROT</name>
<dbReference type="SUPFAM" id="SSF52980">
    <property type="entry name" value="Restriction endonuclease-like"/>
    <property type="match status" value="1"/>
</dbReference>
<comment type="caution">
    <text evidence="2">The sequence shown here is derived from an EMBL/GenBank/DDBJ whole genome shotgun (WGS) entry which is preliminary data.</text>
</comment>
<sequence length="271" mass="28990">MKIFFSFAAADRDRVGKLMILVRKAGFEVDSVDGVLARSPITAVASEILSSRVIVAVISSDNPNVFYELGLAVGAGLPAVIVAIGDVLLPNDLASMPFLRLTDDVARDAGSLLLHLRGLNLGQHEQRLPSGSIEEMLVAATRDTQLLEKLSPAKFEQMIGELLESRGWSIERSTARRDAEADFILSDPTTKKVTIVEVKKINSQGRVSVDAVRQFLGHMSVMGVSSGILVSTAGFTSSALAMAADTGAVLITLNELLSSRLRLTPSDISRT</sequence>
<organism evidence="2 3">
    <name type="scientific">Skermanella aerolata</name>
    <dbReference type="NCBI Taxonomy" id="393310"/>
    <lineage>
        <taxon>Bacteria</taxon>
        <taxon>Pseudomonadati</taxon>
        <taxon>Pseudomonadota</taxon>
        <taxon>Alphaproteobacteria</taxon>
        <taxon>Rhodospirillales</taxon>
        <taxon>Azospirillaceae</taxon>
        <taxon>Skermanella</taxon>
    </lineage>
</organism>
<dbReference type="OrthoDB" id="5379851at2"/>
<keyword evidence="3" id="KW-1185">Reference proteome</keyword>
<dbReference type="Pfam" id="PF04471">
    <property type="entry name" value="Mrr_cat"/>
    <property type="match status" value="1"/>
</dbReference>
<dbReference type="InterPro" id="IPR007560">
    <property type="entry name" value="Restrct_endonuc_IV_Mrr"/>
</dbReference>
<gene>
    <name evidence="2" type="ORF">SAE02_78210</name>
</gene>
<dbReference type="GO" id="GO:0003677">
    <property type="term" value="F:DNA binding"/>
    <property type="evidence" value="ECO:0007669"/>
    <property type="project" value="InterPro"/>
</dbReference>
<protein>
    <recommendedName>
        <fullName evidence="1">Restriction endonuclease type IV Mrr domain-containing protein</fullName>
    </recommendedName>
</protein>
<feature type="domain" description="Restriction endonuclease type IV Mrr" evidence="1">
    <location>
        <begin position="147"/>
        <end position="257"/>
    </location>
</feature>
<dbReference type="GO" id="GO:0015666">
    <property type="term" value="F:restriction endodeoxyribonuclease activity"/>
    <property type="evidence" value="ECO:0007669"/>
    <property type="project" value="TreeGrafter"/>
</dbReference>
<evidence type="ECO:0000313" key="2">
    <source>
        <dbReference type="EMBL" id="GEO43673.1"/>
    </source>
</evidence>